<comment type="pathway">
    <text evidence="2 12">Amino-acid biosynthesis; L-lysine biosynthesis via DAP pathway; (S)-tetrahydrodipicolinate from L-aspartate: step 3/4.</text>
</comment>
<feature type="active site" description="Schiff-base intermediate with substrate" evidence="12 14">
    <location>
        <position position="164"/>
    </location>
</feature>
<dbReference type="PIRSF" id="PIRSF001365">
    <property type="entry name" value="DHDPS"/>
    <property type="match status" value="1"/>
</dbReference>
<keyword evidence="6 12" id="KW-0028">Amino-acid biosynthesis</keyword>
<dbReference type="SUPFAM" id="SSF51569">
    <property type="entry name" value="Aldolase"/>
    <property type="match status" value="1"/>
</dbReference>
<dbReference type="SMART" id="SM01130">
    <property type="entry name" value="DHDPS"/>
    <property type="match status" value="1"/>
</dbReference>
<evidence type="ECO:0000256" key="13">
    <source>
        <dbReference type="PIRNR" id="PIRNR001365"/>
    </source>
</evidence>
<dbReference type="Proteomes" id="UP000045051">
    <property type="component" value="Unassembled WGS sequence"/>
</dbReference>
<dbReference type="RefSeq" id="WP_042342924.1">
    <property type="nucleotide sequence ID" value="NZ_CDOI01000001.1"/>
</dbReference>
<dbReference type="PANTHER" id="PTHR12128:SF66">
    <property type="entry name" value="4-HYDROXY-2-OXOGLUTARATE ALDOLASE, MITOCHONDRIAL"/>
    <property type="match status" value="1"/>
</dbReference>
<feature type="active site" description="Proton donor/acceptor" evidence="12 14">
    <location>
        <position position="135"/>
    </location>
</feature>
<dbReference type="GO" id="GO:0005829">
    <property type="term" value="C:cytosol"/>
    <property type="evidence" value="ECO:0007669"/>
    <property type="project" value="TreeGrafter"/>
</dbReference>
<reference evidence="16 17" key="1">
    <citation type="submission" date="2015-01" db="EMBL/GenBank/DDBJ databases">
        <authorList>
            <person name="Xiang T."/>
            <person name="Song Y."/>
            <person name="Huang L."/>
            <person name="Wang B."/>
            <person name="Wu P."/>
        </authorList>
    </citation>
    <scope>NUCLEOTIDE SEQUENCE [LARGE SCALE GENOMIC DNA]</scope>
    <source>
        <strain evidence="16 17">CcD38</strain>
    </source>
</reference>
<organism evidence="16 17">
    <name type="scientific">Capnocytophaga canis</name>
    <dbReference type="NCBI Taxonomy" id="1848903"/>
    <lineage>
        <taxon>Bacteria</taxon>
        <taxon>Pseudomonadati</taxon>
        <taxon>Bacteroidota</taxon>
        <taxon>Flavobacteriia</taxon>
        <taxon>Flavobacteriales</taxon>
        <taxon>Flavobacteriaceae</taxon>
        <taxon>Capnocytophaga</taxon>
    </lineage>
</organism>
<dbReference type="HAMAP" id="MF_00418">
    <property type="entry name" value="DapA"/>
    <property type="match status" value="1"/>
</dbReference>
<evidence type="ECO:0000256" key="10">
    <source>
        <dbReference type="ARBA" id="ARBA00023270"/>
    </source>
</evidence>
<dbReference type="EC" id="4.3.3.7" evidence="4 12"/>
<comment type="subcellular location">
    <subcellularLocation>
        <location evidence="12">Cytoplasm</location>
    </subcellularLocation>
</comment>
<evidence type="ECO:0000256" key="5">
    <source>
        <dbReference type="ARBA" id="ARBA00022490"/>
    </source>
</evidence>
<gene>
    <name evidence="12 16" type="primary">dapA</name>
    <name evidence="16" type="ORF">CCAND38_10083</name>
</gene>
<keyword evidence="9 12" id="KW-0456">Lyase</keyword>
<dbReference type="PROSITE" id="PS00666">
    <property type="entry name" value="DHDPS_2"/>
    <property type="match status" value="1"/>
</dbReference>
<sequence length="289" mass="31363">MEQLKGTGVALITPFTADNKVDTEALAKIVDYVIDGGVEFIVALGTTSEAPTLTKEEKKLVCKTIIEANKKRVPLVIGIGGNNTQEVIQQIKETDLSDFVAILSVTPYYNKPSQNGLYAHFAEIAKNAPLPLILYNVPGRTGVSMSAEVTVRLAKEFKNIVAVKEASGDLVLCMKILREKLTNFTFLSGDDMTTLPSVYMGGSGVISVVAIAFPKEFSDMVRFGRTGNIQKANELQYKLIEKIHLTFKEGNPAGIKAYLASKGLCKPHVRLPLVEASDSLKAEIQASLQ</sequence>
<evidence type="ECO:0000313" key="16">
    <source>
        <dbReference type="EMBL" id="CEN43178.1"/>
    </source>
</evidence>
<evidence type="ECO:0000256" key="9">
    <source>
        <dbReference type="ARBA" id="ARBA00023239"/>
    </source>
</evidence>
<name>A0A0B7I0A6_9FLAO</name>
<dbReference type="AlphaFoldDB" id="A0A0B7I0A6"/>
<comment type="similarity">
    <text evidence="3 12 13">Belongs to the DapA family.</text>
</comment>
<comment type="caution">
    <text evidence="12">Was originally thought to be a dihydrodipicolinate synthase (DHDPS), catalyzing the condensation of (S)-aspartate-beta-semialdehyde [(S)-ASA] and pyruvate to dihydrodipicolinate (DHDP). However, it was shown in E.coli that the product of the enzymatic reaction is not dihydrodipicolinate but in fact (4S)-4-hydroxy-2,3,4,5-tetrahydro-(2S)-dipicolinic acid (HTPA), and that the consecutive dehydration reaction leading to DHDP is not spontaneous but catalyzed by DapB.</text>
</comment>
<accession>A0A0B7I0A6</accession>
<comment type="catalytic activity">
    <reaction evidence="11 12">
        <text>L-aspartate 4-semialdehyde + pyruvate = (2S,4S)-4-hydroxy-2,3,4,5-tetrahydrodipicolinate + H2O + H(+)</text>
        <dbReference type="Rhea" id="RHEA:34171"/>
        <dbReference type="ChEBI" id="CHEBI:15361"/>
        <dbReference type="ChEBI" id="CHEBI:15377"/>
        <dbReference type="ChEBI" id="CHEBI:15378"/>
        <dbReference type="ChEBI" id="CHEBI:67139"/>
        <dbReference type="ChEBI" id="CHEBI:537519"/>
        <dbReference type="EC" id="4.3.3.7"/>
    </reaction>
</comment>
<evidence type="ECO:0000256" key="7">
    <source>
        <dbReference type="ARBA" id="ARBA00022915"/>
    </source>
</evidence>
<dbReference type="InterPro" id="IPR013785">
    <property type="entry name" value="Aldolase_TIM"/>
</dbReference>
<evidence type="ECO:0000256" key="15">
    <source>
        <dbReference type="PIRSR" id="PIRSR001365-2"/>
    </source>
</evidence>
<dbReference type="Pfam" id="PF00701">
    <property type="entry name" value="DHDPS"/>
    <property type="match status" value="1"/>
</dbReference>
<feature type="site" description="Part of a proton relay during catalysis" evidence="12">
    <location>
        <position position="46"/>
    </location>
</feature>
<feature type="site" description="Part of a proton relay during catalysis" evidence="12">
    <location>
        <position position="109"/>
    </location>
</feature>
<protein>
    <recommendedName>
        <fullName evidence="4 12">4-hydroxy-tetrahydrodipicolinate synthase</fullName>
        <shortName evidence="12">HTPA synthase</shortName>
        <ecNumber evidence="4 12">4.3.3.7</ecNumber>
    </recommendedName>
</protein>
<dbReference type="GO" id="GO:0019877">
    <property type="term" value="P:diaminopimelate biosynthetic process"/>
    <property type="evidence" value="ECO:0007669"/>
    <property type="project" value="UniProtKB-UniRule"/>
</dbReference>
<keyword evidence="17" id="KW-1185">Reference proteome</keyword>
<evidence type="ECO:0000256" key="8">
    <source>
        <dbReference type="ARBA" id="ARBA00023154"/>
    </source>
</evidence>
<dbReference type="PRINTS" id="PR00146">
    <property type="entry name" value="DHPICSNTHASE"/>
</dbReference>
<dbReference type="UniPathway" id="UPA00034">
    <property type="reaction ID" value="UER00017"/>
</dbReference>
<feature type="binding site" evidence="12 15">
    <location>
        <position position="47"/>
    </location>
    <ligand>
        <name>pyruvate</name>
        <dbReference type="ChEBI" id="CHEBI:15361"/>
    </ligand>
</feature>
<evidence type="ECO:0000256" key="14">
    <source>
        <dbReference type="PIRSR" id="PIRSR001365-1"/>
    </source>
</evidence>
<evidence type="ECO:0000256" key="3">
    <source>
        <dbReference type="ARBA" id="ARBA00007592"/>
    </source>
</evidence>
<dbReference type="GO" id="GO:0008840">
    <property type="term" value="F:4-hydroxy-tetrahydrodipicolinate synthase activity"/>
    <property type="evidence" value="ECO:0007669"/>
    <property type="project" value="UniProtKB-UniRule"/>
</dbReference>
<dbReference type="EMBL" id="CDOI01000001">
    <property type="protein sequence ID" value="CEN43178.1"/>
    <property type="molecule type" value="Genomic_DNA"/>
</dbReference>
<evidence type="ECO:0000256" key="1">
    <source>
        <dbReference type="ARBA" id="ARBA00003294"/>
    </source>
</evidence>
<evidence type="ECO:0000256" key="2">
    <source>
        <dbReference type="ARBA" id="ARBA00005120"/>
    </source>
</evidence>
<dbReference type="InterPro" id="IPR005263">
    <property type="entry name" value="DapA"/>
</dbReference>
<dbReference type="GO" id="GO:0009089">
    <property type="term" value="P:lysine biosynthetic process via diaminopimelate"/>
    <property type="evidence" value="ECO:0007669"/>
    <property type="project" value="UniProtKB-UniRule"/>
</dbReference>
<keyword evidence="7 12" id="KW-0220">Diaminopimelate biosynthesis</keyword>
<keyword evidence="8 12" id="KW-0457">Lysine biosynthesis</keyword>
<dbReference type="InterPro" id="IPR020625">
    <property type="entry name" value="Schiff_base-form_aldolases_AS"/>
</dbReference>
<comment type="subunit">
    <text evidence="12">Homotetramer; dimer of dimers.</text>
</comment>
<dbReference type="InterPro" id="IPR002220">
    <property type="entry name" value="DapA-like"/>
</dbReference>
<keyword evidence="10 12" id="KW-0704">Schiff base</keyword>
<evidence type="ECO:0000256" key="12">
    <source>
        <dbReference type="HAMAP-Rule" id="MF_00418"/>
    </source>
</evidence>
<dbReference type="CDD" id="cd00950">
    <property type="entry name" value="DHDPS"/>
    <property type="match status" value="1"/>
</dbReference>
<dbReference type="PANTHER" id="PTHR12128">
    <property type="entry name" value="DIHYDRODIPICOLINATE SYNTHASE"/>
    <property type="match status" value="1"/>
</dbReference>
<feature type="binding site" evidence="12 15">
    <location>
        <position position="206"/>
    </location>
    <ligand>
        <name>pyruvate</name>
        <dbReference type="ChEBI" id="CHEBI:15361"/>
    </ligand>
</feature>
<evidence type="ECO:0000256" key="6">
    <source>
        <dbReference type="ARBA" id="ARBA00022605"/>
    </source>
</evidence>
<evidence type="ECO:0000313" key="17">
    <source>
        <dbReference type="Proteomes" id="UP000045051"/>
    </source>
</evidence>
<proteinExistence type="inferred from homology"/>
<dbReference type="NCBIfam" id="TIGR00674">
    <property type="entry name" value="dapA"/>
    <property type="match status" value="1"/>
</dbReference>
<evidence type="ECO:0000256" key="4">
    <source>
        <dbReference type="ARBA" id="ARBA00012086"/>
    </source>
</evidence>
<evidence type="ECO:0000256" key="11">
    <source>
        <dbReference type="ARBA" id="ARBA00047836"/>
    </source>
</evidence>
<comment type="function">
    <text evidence="1 12">Catalyzes the condensation of (S)-aspartate-beta-semialdehyde [(S)-ASA] and pyruvate to 4-hydroxy-tetrahydrodipicolinate (HTPA).</text>
</comment>
<keyword evidence="5 12" id="KW-0963">Cytoplasm</keyword>
<dbReference type="Gene3D" id="3.20.20.70">
    <property type="entry name" value="Aldolase class I"/>
    <property type="match status" value="1"/>
</dbReference>